<evidence type="ECO:0000256" key="4">
    <source>
        <dbReference type="ARBA" id="ARBA00022837"/>
    </source>
</evidence>
<evidence type="ECO:0000256" key="2">
    <source>
        <dbReference type="ARBA" id="ARBA00022723"/>
    </source>
</evidence>
<accession>A0A512M8S9</accession>
<dbReference type="InterPro" id="IPR024607">
    <property type="entry name" value="Sulfatase_CS"/>
</dbReference>
<keyword evidence="8" id="KW-1185">Reference proteome</keyword>
<evidence type="ECO:0000313" key="8">
    <source>
        <dbReference type="Proteomes" id="UP000321577"/>
    </source>
</evidence>
<keyword evidence="4" id="KW-0106">Calcium</keyword>
<dbReference type="Proteomes" id="UP000321577">
    <property type="component" value="Unassembled WGS sequence"/>
</dbReference>
<dbReference type="SUPFAM" id="SSF53649">
    <property type="entry name" value="Alkaline phosphatase-like"/>
    <property type="match status" value="1"/>
</dbReference>
<dbReference type="Pfam" id="PF00884">
    <property type="entry name" value="Sulfatase"/>
    <property type="match status" value="1"/>
</dbReference>
<dbReference type="InterPro" id="IPR000917">
    <property type="entry name" value="Sulfatase_N"/>
</dbReference>
<sequence length="545" mass="60797">MNFLPIACLLLALTLSLPAADRPNVLVILVDDMGFSDLGCYGSEIPTPNLDALAQGGVRFTQFYNTARCSTTRASLMTGLYPHQAGMGYLDGLKLPESKGTHAKLEDRCVTMAEVLGGAGYHTSVVGKWHLGQQNGSVPWERGFQRTATTQFGELYFPKERSKDACKWVYLDGRKVAADSPEVGSGEWYSTFMFTDWALKFLDDAKASGKPFFQYFAHGAPHFPLKAPQDVIAKYRGKYKMGWDKLREARHQKQIELGIVDAKWPLSPRPKDVPAWDSLSEEDKDRYDHLMAIYAAMLDCVDQSVGRMIAGLKERGMYGNTLILFMSDNGGNAEGGPRGISEGEPLGGPESHVFLGMTWATLNNTPFRRYKHFTHEGGISSPLIAHWPAGIPAARHGKLEHQPSHLIDIMTTACDVSGAIYPSEFKGHAILPAEGLSLMPAILGEPLHRVKPIFWMHEGNRAARTGPWKLVKKFKGPWELYNIDEDRTEQNDIITKFPAMSQHLIRQWEDWAATTYVDEWIGQVRNDWGDEIRADGAKKKKAKAN</sequence>
<organism evidence="7 8">
    <name type="scientific">Brevifollis gellanilyticus</name>
    <dbReference type="NCBI Taxonomy" id="748831"/>
    <lineage>
        <taxon>Bacteria</taxon>
        <taxon>Pseudomonadati</taxon>
        <taxon>Verrucomicrobiota</taxon>
        <taxon>Verrucomicrobiia</taxon>
        <taxon>Verrucomicrobiales</taxon>
        <taxon>Verrucomicrobiaceae</taxon>
    </lineage>
</organism>
<dbReference type="Gene3D" id="3.40.720.10">
    <property type="entry name" value="Alkaline Phosphatase, subunit A"/>
    <property type="match status" value="1"/>
</dbReference>
<evidence type="ECO:0000256" key="3">
    <source>
        <dbReference type="ARBA" id="ARBA00022801"/>
    </source>
</evidence>
<reference evidence="7 8" key="1">
    <citation type="submission" date="2019-07" db="EMBL/GenBank/DDBJ databases">
        <title>Whole genome shotgun sequence of Brevifollis gellanilyticus NBRC 108608.</title>
        <authorList>
            <person name="Hosoyama A."/>
            <person name="Uohara A."/>
            <person name="Ohji S."/>
            <person name="Ichikawa N."/>
        </authorList>
    </citation>
    <scope>NUCLEOTIDE SEQUENCE [LARGE SCALE GENOMIC DNA]</scope>
    <source>
        <strain evidence="7 8">NBRC 108608</strain>
    </source>
</reference>
<name>A0A512M8S9_9BACT</name>
<dbReference type="PANTHER" id="PTHR42693">
    <property type="entry name" value="ARYLSULFATASE FAMILY MEMBER"/>
    <property type="match status" value="1"/>
</dbReference>
<dbReference type="GO" id="GO:0046872">
    <property type="term" value="F:metal ion binding"/>
    <property type="evidence" value="ECO:0007669"/>
    <property type="project" value="UniProtKB-KW"/>
</dbReference>
<evidence type="ECO:0000259" key="6">
    <source>
        <dbReference type="Pfam" id="PF00884"/>
    </source>
</evidence>
<evidence type="ECO:0000313" key="7">
    <source>
        <dbReference type="EMBL" id="GEP43132.1"/>
    </source>
</evidence>
<dbReference type="OrthoDB" id="9762324at2"/>
<gene>
    <name evidence="7" type="primary">aslA_1</name>
    <name evidence="7" type="ORF">BGE01nite_24230</name>
</gene>
<feature type="domain" description="Sulfatase N-terminal" evidence="6">
    <location>
        <begin position="23"/>
        <end position="418"/>
    </location>
</feature>
<feature type="chain" id="PRO_5022236256" evidence="5">
    <location>
        <begin position="20"/>
        <end position="545"/>
    </location>
</feature>
<dbReference type="PROSITE" id="PS00149">
    <property type="entry name" value="SULFATASE_2"/>
    <property type="match status" value="1"/>
</dbReference>
<dbReference type="EMBL" id="BKAG01000015">
    <property type="protein sequence ID" value="GEP43132.1"/>
    <property type="molecule type" value="Genomic_DNA"/>
</dbReference>
<keyword evidence="2" id="KW-0479">Metal-binding</keyword>
<dbReference type="AlphaFoldDB" id="A0A512M8S9"/>
<keyword evidence="5" id="KW-0732">Signal</keyword>
<dbReference type="Gene3D" id="3.30.1120.10">
    <property type="match status" value="1"/>
</dbReference>
<comment type="similarity">
    <text evidence="1">Belongs to the sulfatase family.</text>
</comment>
<dbReference type="RefSeq" id="WP_146850714.1">
    <property type="nucleotide sequence ID" value="NZ_BKAG01000015.1"/>
</dbReference>
<comment type="caution">
    <text evidence="7">The sequence shown here is derived from an EMBL/GenBank/DDBJ whole genome shotgun (WGS) entry which is preliminary data.</text>
</comment>
<protein>
    <submittedName>
        <fullName evidence="7">Arylsulfatase</fullName>
    </submittedName>
</protein>
<evidence type="ECO:0000256" key="5">
    <source>
        <dbReference type="SAM" id="SignalP"/>
    </source>
</evidence>
<evidence type="ECO:0000256" key="1">
    <source>
        <dbReference type="ARBA" id="ARBA00008779"/>
    </source>
</evidence>
<dbReference type="PANTHER" id="PTHR42693:SF53">
    <property type="entry name" value="ENDO-4-O-SULFATASE"/>
    <property type="match status" value="1"/>
</dbReference>
<proteinExistence type="inferred from homology"/>
<dbReference type="InterPro" id="IPR017850">
    <property type="entry name" value="Alkaline_phosphatase_core_sf"/>
</dbReference>
<dbReference type="InterPro" id="IPR050738">
    <property type="entry name" value="Sulfatase"/>
</dbReference>
<dbReference type="CDD" id="cd16025">
    <property type="entry name" value="PAS_like"/>
    <property type="match status" value="1"/>
</dbReference>
<feature type="signal peptide" evidence="5">
    <location>
        <begin position="1"/>
        <end position="19"/>
    </location>
</feature>
<dbReference type="GO" id="GO:0004065">
    <property type="term" value="F:arylsulfatase activity"/>
    <property type="evidence" value="ECO:0007669"/>
    <property type="project" value="TreeGrafter"/>
</dbReference>
<keyword evidence="3" id="KW-0378">Hydrolase</keyword>